<dbReference type="Proteomes" id="UP001151760">
    <property type="component" value="Unassembled WGS sequence"/>
</dbReference>
<proteinExistence type="predicted"/>
<sequence>MIERGGISVVKGRLSLRDALTDVRHSIMMLEKDFVAVQIVSLLQESMRGEYLNTLNAQLQSTCISLVLLTSIASSLTKSSSSKGDVLDGGGVFNNVTFKISLTSPVDVSTALH</sequence>
<name>A0ABQ4ZFI0_9ASTR</name>
<comment type="caution">
    <text evidence="1">The sequence shown here is derived from an EMBL/GenBank/DDBJ whole genome shotgun (WGS) entry which is preliminary data.</text>
</comment>
<reference evidence="1" key="2">
    <citation type="submission" date="2022-01" db="EMBL/GenBank/DDBJ databases">
        <authorList>
            <person name="Yamashiro T."/>
            <person name="Shiraishi A."/>
            <person name="Satake H."/>
            <person name="Nakayama K."/>
        </authorList>
    </citation>
    <scope>NUCLEOTIDE SEQUENCE</scope>
</reference>
<protein>
    <submittedName>
        <fullName evidence="1">Uncharacterized protein</fullName>
    </submittedName>
</protein>
<accession>A0ABQ4ZFI0</accession>
<evidence type="ECO:0000313" key="1">
    <source>
        <dbReference type="EMBL" id="GJS87702.1"/>
    </source>
</evidence>
<dbReference type="EMBL" id="BQNB010011219">
    <property type="protein sequence ID" value="GJS87702.1"/>
    <property type="molecule type" value="Genomic_DNA"/>
</dbReference>
<gene>
    <name evidence="1" type="ORF">Tco_0770338</name>
</gene>
<organism evidence="1 2">
    <name type="scientific">Tanacetum coccineum</name>
    <dbReference type="NCBI Taxonomy" id="301880"/>
    <lineage>
        <taxon>Eukaryota</taxon>
        <taxon>Viridiplantae</taxon>
        <taxon>Streptophyta</taxon>
        <taxon>Embryophyta</taxon>
        <taxon>Tracheophyta</taxon>
        <taxon>Spermatophyta</taxon>
        <taxon>Magnoliopsida</taxon>
        <taxon>eudicotyledons</taxon>
        <taxon>Gunneridae</taxon>
        <taxon>Pentapetalae</taxon>
        <taxon>asterids</taxon>
        <taxon>campanulids</taxon>
        <taxon>Asterales</taxon>
        <taxon>Asteraceae</taxon>
        <taxon>Asteroideae</taxon>
        <taxon>Anthemideae</taxon>
        <taxon>Anthemidinae</taxon>
        <taxon>Tanacetum</taxon>
    </lineage>
</organism>
<keyword evidence="2" id="KW-1185">Reference proteome</keyword>
<evidence type="ECO:0000313" key="2">
    <source>
        <dbReference type="Proteomes" id="UP001151760"/>
    </source>
</evidence>
<reference evidence="1" key="1">
    <citation type="journal article" date="2022" name="Int. J. Mol. Sci.">
        <title>Draft Genome of Tanacetum Coccineum: Genomic Comparison of Closely Related Tanacetum-Family Plants.</title>
        <authorList>
            <person name="Yamashiro T."/>
            <person name="Shiraishi A."/>
            <person name="Nakayama K."/>
            <person name="Satake H."/>
        </authorList>
    </citation>
    <scope>NUCLEOTIDE SEQUENCE</scope>
</reference>